<keyword evidence="3" id="KW-1003">Cell membrane</keyword>
<dbReference type="Pfam" id="PF12911">
    <property type="entry name" value="OppC_N"/>
    <property type="match status" value="1"/>
</dbReference>
<feature type="region of interest" description="Disordered" evidence="8">
    <location>
        <begin position="1"/>
        <end position="21"/>
    </location>
</feature>
<feature type="transmembrane region" description="Helical" evidence="7">
    <location>
        <begin position="35"/>
        <end position="57"/>
    </location>
</feature>
<protein>
    <submittedName>
        <fullName evidence="10">Peptide ABC transporter permease</fullName>
    </submittedName>
</protein>
<gene>
    <name evidence="10" type="ORF">C7B47_08465</name>
</gene>
<sequence length="307" mass="33224">MSVTYSEVQAVETQEEVSENPGPSRFRRIFWHHPLAWMGIIGLVILVGFSFVGPLVYRANPYTLHLTAILKPPSAEFPLGTNNLGRNMLARLMLGGQMSLEVGFAAAISAMGIGIIYGMVAGYVGGWLDAIMMRLVDLLRAIPGLFLLIFLDSLVTPSAGLLVVLIALTSWHGVSRLVRAEVLSLKHRLYVEASRAMGGSLGHIALRHLFPNILGTVIVATTFMVADSVLVIASLSFLGMGLPPPTPNWGAMLADAMTYLPQHTWWLIYPPGLAVLWTVLSISFIGDAFRAALDTRMDAKVRGGGSE</sequence>
<evidence type="ECO:0000256" key="8">
    <source>
        <dbReference type="SAM" id="MobiDB-lite"/>
    </source>
</evidence>
<dbReference type="InterPro" id="IPR050366">
    <property type="entry name" value="BP-dependent_transpt_permease"/>
</dbReference>
<keyword evidence="6 7" id="KW-0472">Membrane</keyword>
<keyword evidence="4 7" id="KW-0812">Transmembrane</keyword>
<evidence type="ECO:0000256" key="1">
    <source>
        <dbReference type="ARBA" id="ARBA00004651"/>
    </source>
</evidence>
<dbReference type="SUPFAM" id="SSF161098">
    <property type="entry name" value="MetI-like"/>
    <property type="match status" value="1"/>
</dbReference>
<evidence type="ECO:0000256" key="5">
    <source>
        <dbReference type="ARBA" id="ARBA00022989"/>
    </source>
</evidence>
<feature type="domain" description="ABC transmembrane type-1" evidence="9">
    <location>
        <begin position="96"/>
        <end position="286"/>
    </location>
</feature>
<keyword evidence="2 7" id="KW-0813">Transport</keyword>
<accession>A0A2T2WYQ9</accession>
<dbReference type="InterPro" id="IPR000515">
    <property type="entry name" value="MetI-like"/>
</dbReference>
<evidence type="ECO:0000259" key="9">
    <source>
        <dbReference type="PROSITE" id="PS50928"/>
    </source>
</evidence>
<dbReference type="PROSITE" id="PS50928">
    <property type="entry name" value="ABC_TM1"/>
    <property type="match status" value="1"/>
</dbReference>
<dbReference type="PANTHER" id="PTHR43386">
    <property type="entry name" value="OLIGOPEPTIDE TRANSPORT SYSTEM PERMEASE PROTEIN APPC"/>
    <property type="match status" value="1"/>
</dbReference>
<comment type="similarity">
    <text evidence="7">Belongs to the binding-protein-dependent transport system permease family.</text>
</comment>
<name>A0A2T2WYQ9_SULTH</name>
<organism evidence="10 11">
    <name type="scientific">Sulfobacillus thermosulfidooxidans</name>
    <dbReference type="NCBI Taxonomy" id="28034"/>
    <lineage>
        <taxon>Bacteria</taxon>
        <taxon>Bacillati</taxon>
        <taxon>Bacillota</taxon>
        <taxon>Clostridia</taxon>
        <taxon>Eubacteriales</taxon>
        <taxon>Clostridiales Family XVII. Incertae Sedis</taxon>
        <taxon>Sulfobacillus</taxon>
    </lineage>
</organism>
<evidence type="ECO:0000256" key="2">
    <source>
        <dbReference type="ARBA" id="ARBA00022448"/>
    </source>
</evidence>
<comment type="subcellular location">
    <subcellularLocation>
        <location evidence="1 7">Cell membrane</location>
        <topology evidence="1 7">Multi-pass membrane protein</topology>
    </subcellularLocation>
</comment>
<evidence type="ECO:0000256" key="7">
    <source>
        <dbReference type="RuleBase" id="RU363032"/>
    </source>
</evidence>
<evidence type="ECO:0000256" key="6">
    <source>
        <dbReference type="ARBA" id="ARBA00023136"/>
    </source>
</evidence>
<evidence type="ECO:0000256" key="3">
    <source>
        <dbReference type="ARBA" id="ARBA00022475"/>
    </source>
</evidence>
<keyword evidence="5 7" id="KW-1133">Transmembrane helix</keyword>
<evidence type="ECO:0000313" key="10">
    <source>
        <dbReference type="EMBL" id="PSR27375.1"/>
    </source>
</evidence>
<dbReference type="InterPro" id="IPR035906">
    <property type="entry name" value="MetI-like_sf"/>
</dbReference>
<proteinExistence type="inferred from homology"/>
<feature type="transmembrane region" description="Helical" evidence="7">
    <location>
        <begin position="145"/>
        <end position="169"/>
    </location>
</feature>
<dbReference type="Gene3D" id="1.10.3720.10">
    <property type="entry name" value="MetI-like"/>
    <property type="match status" value="1"/>
</dbReference>
<dbReference type="GO" id="GO:0055085">
    <property type="term" value="P:transmembrane transport"/>
    <property type="evidence" value="ECO:0007669"/>
    <property type="project" value="InterPro"/>
</dbReference>
<feature type="transmembrane region" description="Helical" evidence="7">
    <location>
        <begin position="274"/>
        <end position="293"/>
    </location>
</feature>
<dbReference type="AlphaFoldDB" id="A0A2T2WYQ9"/>
<feature type="transmembrane region" description="Helical" evidence="7">
    <location>
        <begin position="213"/>
        <end position="238"/>
    </location>
</feature>
<dbReference type="GO" id="GO:0005886">
    <property type="term" value="C:plasma membrane"/>
    <property type="evidence" value="ECO:0007669"/>
    <property type="project" value="UniProtKB-SubCell"/>
</dbReference>
<evidence type="ECO:0000256" key="4">
    <source>
        <dbReference type="ARBA" id="ARBA00022692"/>
    </source>
</evidence>
<dbReference type="InterPro" id="IPR025966">
    <property type="entry name" value="OppC_N"/>
</dbReference>
<reference evidence="10 11" key="1">
    <citation type="journal article" date="2014" name="BMC Genomics">
        <title>Comparison of environmental and isolate Sulfobacillus genomes reveals diverse carbon, sulfur, nitrogen, and hydrogen metabolisms.</title>
        <authorList>
            <person name="Justice N.B."/>
            <person name="Norman A."/>
            <person name="Brown C.T."/>
            <person name="Singh A."/>
            <person name="Thomas B.C."/>
            <person name="Banfield J.F."/>
        </authorList>
    </citation>
    <scope>NUCLEOTIDE SEQUENCE [LARGE SCALE GENOMIC DNA]</scope>
    <source>
        <strain evidence="10">AMDSBA5</strain>
    </source>
</reference>
<dbReference type="Pfam" id="PF00528">
    <property type="entry name" value="BPD_transp_1"/>
    <property type="match status" value="1"/>
</dbReference>
<feature type="transmembrane region" description="Helical" evidence="7">
    <location>
        <begin position="102"/>
        <end position="124"/>
    </location>
</feature>
<dbReference type="EMBL" id="PXYX01000013">
    <property type="protein sequence ID" value="PSR27375.1"/>
    <property type="molecule type" value="Genomic_DNA"/>
</dbReference>
<dbReference type="PANTHER" id="PTHR43386:SF1">
    <property type="entry name" value="D,D-DIPEPTIDE TRANSPORT SYSTEM PERMEASE PROTEIN DDPC-RELATED"/>
    <property type="match status" value="1"/>
</dbReference>
<dbReference type="CDD" id="cd06261">
    <property type="entry name" value="TM_PBP2"/>
    <property type="match status" value="1"/>
</dbReference>
<dbReference type="Proteomes" id="UP000242705">
    <property type="component" value="Unassembled WGS sequence"/>
</dbReference>
<evidence type="ECO:0000313" key="11">
    <source>
        <dbReference type="Proteomes" id="UP000242705"/>
    </source>
</evidence>
<comment type="caution">
    <text evidence="10">The sequence shown here is derived from an EMBL/GenBank/DDBJ whole genome shotgun (WGS) entry which is preliminary data.</text>
</comment>